<protein>
    <submittedName>
        <fullName evidence="1">Uncharacterized protein</fullName>
    </submittedName>
</protein>
<comment type="caution">
    <text evidence="1">The sequence shown here is derived from an EMBL/GenBank/DDBJ whole genome shotgun (WGS) entry which is preliminary data.</text>
</comment>
<gene>
    <name evidence="1" type="ORF">AVEN_138235_1</name>
</gene>
<reference evidence="1 2" key="1">
    <citation type="journal article" date="2019" name="Sci. Rep.">
        <title>Orb-weaving spider Araneus ventricosus genome elucidates the spidroin gene catalogue.</title>
        <authorList>
            <person name="Kono N."/>
            <person name="Nakamura H."/>
            <person name="Ohtoshi R."/>
            <person name="Moran D.A.P."/>
            <person name="Shinohara A."/>
            <person name="Yoshida Y."/>
            <person name="Fujiwara M."/>
            <person name="Mori M."/>
            <person name="Tomita M."/>
            <person name="Arakawa K."/>
        </authorList>
    </citation>
    <scope>NUCLEOTIDE SEQUENCE [LARGE SCALE GENOMIC DNA]</scope>
</reference>
<dbReference type="AlphaFoldDB" id="A0A4Y2IP33"/>
<evidence type="ECO:0000313" key="2">
    <source>
        <dbReference type="Proteomes" id="UP000499080"/>
    </source>
</evidence>
<accession>A0A4Y2IP33</accession>
<dbReference type="EMBL" id="BGPR01002823">
    <property type="protein sequence ID" value="GBM79467.1"/>
    <property type="molecule type" value="Genomic_DNA"/>
</dbReference>
<evidence type="ECO:0000313" key="1">
    <source>
        <dbReference type="EMBL" id="GBM79467.1"/>
    </source>
</evidence>
<sequence length="104" mass="11616">MTIAANFRHQTLRRAEASRARILKMLPENFLSEEPEHRRHDFADLFTITLKFSSTPKKEFVHLDDGDCRVLGLGWSPSLDVLGLYCGSGPVGQLTPSEECSPDG</sequence>
<name>A0A4Y2IP33_ARAVE</name>
<keyword evidence="2" id="KW-1185">Reference proteome</keyword>
<proteinExistence type="predicted"/>
<dbReference type="Proteomes" id="UP000499080">
    <property type="component" value="Unassembled WGS sequence"/>
</dbReference>
<organism evidence="1 2">
    <name type="scientific">Araneus ventricosus</name>
    <name type="common">Orbweaver spider</name>
    <name type="synonym">Epeira ventricosa</name>
    <dbReference type="NCBI Taxonomy" id="182803"/>
    <lineage>
        <taxon>Eukaryota</taxon>
        <taxon>Metazoa</taxon>
        <taxon>Ecdysozoa</taxon>
        <taxon>Arthropoda</taxon>
        <taxon>Chelicerata</taxon>
        <taxon>Arachnida</taxon>
        <taxon>Araneae</taxon>
        <taxon>Araneomorphae</taxon>
        <taxon>Entelegynae</taxon>
        <taxon>Araneoidea</taxon>
        <taxon>Araneidae</taxon>
        <taxon>Araneus</taxon>
    </lineage>
</organism>